<accession>A0A4V3E0T7</accession>
<proteinExistence type="predicted"/>
<sequence length="39" mass="4850">MKAIAIQWIDKSFMSNELKDKYKMLVDERHTRIENHYHE</sequence>
<evidence type="ECO:0000313" key="1">
    <source>
        <dbReference type="EMBL" id="TDS05990.1"/>
    </source>
</evidence>
<organism evidence="1 2">
    <name type="scientific">Sphingobacterium paludis</name>
    <dbReference type="NCBI Taxonomy" id="1476465"/>
    <lineage>
        <taxon>Bacteria</taxon>
        <taxon>Pseudomonadati</taxon>
        <taxon>Bacteroidota</taxon>
        <taxon>Sphingobacteriia</taxon>
        <taxon>Sphingobacteriales</taxon>
        <taxon>Sphingobacteriaceae</taxon>
        <taxon>Sphingobacterium</taxon>
    </lineage>
</organism>
<evidence type="ECO:0000313" key="2">
    <source>
        <dbReference type="Proteomes" id="UP000294752"/>
    </source>
</evidence>
<protein>
    <submittedName>
        <fullName evidence="1">Uncharacterized protein</fullName>
    </submittedName>
</protein>
<keyword evidence="2" id="KW-1185">Reference proteome</keyword>
<gene>
    <name evidence="1" type="ORF">B0I21_11710</name>
</gene>
<dbReference type="EMBL" id="SNZV01000017">
    <property type="protein sequence ID" value="TDS05990.1"/>
    <property type="molecule type" value="Genomic_DNA"/>
</dbReference>
<comment type="caution">
    <text evidence="1">The sequence shown here is derived from an EMBL/GenBank/DDBJ whole genome shotgun (WGS) entry which is preliminary data.</text>
</comment>
<reference evidence="1 2" key="1">
    <citation type="submission" date="2019-03" db="EMBL/GenBank/DDBJ databases">
        <title>Genomic Encyclopedia of Type Strains, Phase III (KMG-III): the genomes of soil and plant-associated and newly described type strains.</title>
        <authorList>
            <person name="Whitman W."/>
        </authorList>
    </citation>
    <scope>NUCLEOTIDE SEQUENCE [LARGE SCALE GENOMIC DNA]</scope>
    <source>
        <strain evidence="1 2">CGMCC 1.12801</strain>
    </source>
</reference>
<dbReference type="Proteomes" id="UP000294752">
    <property type="component" value="Unassembled WGS sequence"/>
</dbReference>
<dbReference type="AlphaFoldDB" id="A0A4V3E0T7"/>
<name>A0A4V3E0T7_9SPHI</name>